<comment type="caution">
    <text evidence="2">The sequence shown here is derived from an EMBL/GenBank/DDBJ whole genome shotgun (WGS) entry which is preliminary data.</text>
</comment>
<dbReference type="InterPro" id="IPR055562">
    <property type="entry name" value="DUF7138"/>
</dbReference>
<protein>
    <recommendedName>
        <fullName evidence="1">DUF7138 domain-containing protein</fullName>
    </recommendedName>
</protein>
<dbReference type="PANTHER" id="PTHR36351:SF1">
    <property type="entry name" value="EMBRYO SAC DEVELOPMENT ARREST 12"/>
    <property type="match status" value="1"/>
</dbReference>
<reference evidence="2 3" key="1">
    <citation type="journal article" date="2022" name="Nat. Plants">
        <title>Genomes of leafy and leafless Platanthera orchids illuminate the evolution of mycoheterotrophy.</title>
        <authorList>
            <person name="Li M.H."/>
            <person name="Liu K.W."/>
            <person name="Li Z."/>
            <person name="Lu H.C."/>
            <person name="Ye Q.L."/>
            <person name="Zhang D."/>
            <person name="Wang J.Y."/>
            <person name="Li Y.F."/>
            <person name="Zhong Z.M."/>
            <person name="Liu X."/>
            <person name="Yu X."/>
            <person name="Liu D.K."/>
            <person name="Tu X.D."/>
            <person name="Liu B."/>
            <person name="Hao Y."/>
            <person name="Liao X.Y."/>
            <person name="Jiang Y.T."/>
            <person name="Sun W.H."/>
            <person name="Chen J."/>
            <person name="Chen Y.Q."/>
            <person name="Ai Y."/>
            <person name="Zhai J.W."/>
            <person name="Wu S.S."/>
            <person name="Zhou Z."/>
            <person name="Hsiao Y.Y."/>
            <person name="Wu W.L."/>
            <person name="Chen Y.Y."/>
            <person name="Lin Y.F."/>
            <person name="Hsu J.L."/>
            <person name="Li C.Y."/>
            <person name="Wang Z.W."/>
            <person name="Zhao X."/>
            <person name="Zhong W.Y."/>
            <person name="Ma X.K."/>
            <person name="Ma L."/>
            <person name="Huang J."/>
            <person name="Chen G.Z."/>
            <person name="Huang M.Z."/>
            <person name="Huang L."/>
            <person name="Peng D.H."/>
            <person name="Luo Y.B."/>
            <person name="Zou S.Q."/>
            <person name="Chen S.P."/>
            <person name="Lan S."/>
            <person name="Tsai W.C."/>
            <person name="Van de Peer Y."/>
            <person name="Liu Z.J."/>
        </authorList>
    </citation>
    <scope>NUCLEOTIDE SEQUENCE [LARGE SCALE GENOMIC DNA]</scope>
    <source>
        <strain evidence="2">Lor287</strain>
    </source>
</reference>
<gene>
    <name evidence="2" type="ORF">KSP39_PZI017155</name>
</gene>
<dbReference type="Pfam" id="PF23596">
    <property type="entry name" value="DUF7138"/>
    <property type="match status" value="1"/>
</dbReference>
<evidence type="ECO:0000313" key="3">
    <source>
        <dbReference type="Proteomes" id="UP001418222"/>
    </source>
</evidence>
<proteinExistence type="predicted"/>
<dbReference type="PANTHER" id="PTHR36351">
    <property type="entry name" value="EMBRYO SAC DEVELOPMENT ARREST 12"/>
    <property type="match status" value="1"/>
</dbReference>
<sequence length="228" mass="25211">MKITGASFPVVFFNGKNEVDAGNIFLHPSLELNQFRMSISFIIGISPRHISTFLVRRRPLKVPFDESSDFAAISLQRDCFVLATVKTSRQRARISQIRAVRPRDTPAESGRNTAAVSPPVMSILRRSPDADVPDVVMAVAAEALEAAEADWLPARILFPDETESSRELCETCHAAEEDGLTPEFHPCVYDEVFTGFNTTAGPIERSWSFLDGPDSVGLDWVGLDLDWA</sequence>
<dbReference type="AlphaFoldDB" id="A0AAP0B4K4"/>
<evidence type="ECO:0000259" key="1">
    <source>
        <dbReference type="Pfam" id="PF23596"/>
    </source>
</evidence>
<organism evidence="2 3">
    <name type="scientific">Platanthera zijinensis</name>
    <dbReference type="NCBI Taxonomy" id="2320716"/>
    <lineage>
        <taxon>Eukaryota</taxon>
        <taxon>Viridiplantae</taxon>
        <taxon>Streptophyta</taxon>
        <taxon>Embryophyta</taxon>
        <taxon>Tracheophyta</taxon>
        <taxon>Spermatophyta</taxon>
        <taxon>Magnoliopsida</taxon>
        <taxon>Liliopsida</taxon>
        <taxon>Asparagales</taxon>
        <taxon>Orchidaceae</taxon>
        <taxon>Orchidoideae</taxon>
        <taxon>Orchideae</taxon>
        <taxon>Orchidinae</taxon>
        <taxon>Platanthera</taxon>
    </lineage>
</organism>
<name>A0AAP0B4K4_9ASPA</name>
<evidence type="ECO:0000313" key="2">
    <source>
        <dbReference type="EMBL" id="KAK8928298.1"/>
    </source>
</evidence>
<feature type="domain" description="DUF7138" evidence="1">
    <location>
        <begin position="5"/>
        <end position="82"/>
    </location>
</feature>
<dbReference type="Proteomes" id="UP001418222">
    <property type="component" value="Unassembled WGS sequence"/>
</dbReference>
<dbReference type="EMBL" id="JBBWWQ010000015">
    <property type="protein sequence ID" value="KAK8928298.1"/>
    <property type="molecule type" value="Genomic_DNA"/>
</dbReference>
<accession>A0AAP0B4K4</accession>
<keyword evidence="3" id="KW-1185">Reference proteome</keyword>